<evidence type="ECO:0000313" key="2">
    <source>
        <dbReference type="EMBL" id="TXC88253.1"/>
    </source>
</evidence>
<dbReference type="RefSeq" id="WP_147234233.1">
    <property type="nucleotide sequence ID" value="NZ_VOQS01000001.1"/>
</dbReference>
<keyword evidence="2" id="KW-0808">Transferase</keyword>
<feature type="domain" description="Glycosyltransferase 2-like" evidence="1">
    <location>
        <begin position="5"/>
        <end position="111"/>
    </location>
</feature>
<dbReference type="Gene3D" id="3.90.550.10">
    <property type="entry name" value="Spore Coat Polysaccharide Biosynthesis Protein SpsA, Chain A"/>
    <property type="match status" value="1"/>
</dbReference>
<evidence type="ECO:0000259" key="1">
    <source>
        <dbReference type="Pfam" id="PF00535"/>
    </source>
</evidence>
<comment type="caution">
    <text evidence="2">The sequence shown here is derived from an EMBL/GenBank/DDBJ whole genome shotgun (WGS) entry which is preliminary data.</text>
</comment>
<dbReference type="SUPFAM" id="SSF53448">
    <property type="entry name" value="Nucleotide-diphospho-sugar transferases"/>
    <property type="match status" value="1"/>
</dbReference>
<evidence type="ECO:0000313" key="3">
    <source>
        <dbReference type="Proteomes" id="UP000321776"/>
    </source>
</evidence>
<dbReference type="PANTHER" id="PTHR43685:SF2">
    <property type="entry name" value="GLYCOSYLTRANSFERASE 2-LIKE DOMAIN-CONTAINING PROTEIN"/>
    <property type="match status" value="1"/>
</dbReference>
<organism evidence="2 3">
    <name type="scientific">Paraburkholderia azotifigens</name>
    <dbReference type="NCBI Taxonomy" id="2057004"/>
    <lineage>
        <taxon>Bacteria</taxon>
        <taxon>Pseudomonadati</taxon>
        <taxon>Pseudomonadota</taxon>
        <taxon>Betaproteobacteria</taxon>
        <taxon>Burkholderiales</taxon>
        <taxon>Burkholderiaceae</taxon>
        <taxon>Paraburkholderia</taxon>
    </lineage>
</organism>
<reference evidence="2 3" key="1">
    <citation type="journal article" date="2018" name="Int. J. Syst. Evol. Microbiol.">
        <title>Paraburkholderia azotifigens sp. nov., a nitrogen-fixing bacterium isolated from paddy soil.</title>
        <authorList>
            <person name="Choi G.M."/>
            <person name="Im W.T."/>
        </authorList>
    </citation>
    <scope>NUCLEOTIDE SEQUENCE [LARGE SCALE GENOMIC DNA]</scope>
    <source>
        <strain evidence="2 3">NF 2-5-3</strain>
    </source>
</reference>
<protein>
    <submittedName>
        <fullName evidence="2">Glycosyltransferase family 2 protein</fullName>
    </submittedName>
</protein>
<dbReference type="InterPro" id="IPR050834">
    <property type="entry name" value="Glycosyltransf_2"/>
</dbReference>
<dbReference type="PANTHER" id="PTHR43685">
    <property type="entry name" value="GLYCOSYLTRANSFERASE"/>
    <property type="match status" value="1"/>
</dbReference>
<dbReference type="GO" id="GO:0016740">
    <property type="term" value="F:transferase activity"/>
    <property type="evidence" value="ECO:0007669"/>
    <property type="project" value="UniProtKB-KW"/>
</dbReference>
<dbReference type="InterPro" id="IPR001173">
    <property type="entry name" value="Glyco_trans_2-like"/>
</dbReference>
<dbReference type="Proteomes" id="UP000321776">
    <property type="component" value="Unassembled WGS sequence"/>
</dbReference>
<dbReference type="Pfam" id="PF00535">
    <property type="entry name" value="Glycos_transf_2"/>
    <property type="match status" value="1"/>
</dbReference>
<name>A0A5C6VSA5_9BURK</name>
<dbReference type="InterPro" id="IPR029044">
    <property type="entry name" value="Nucleotide-diphossugar_trans"/>
</dbReference>
<accession>A0A5C6VSA5</accession>
<dbReference type="AlphaFoldDB" id="A0A5C6VSA5"/>
<sequence length="268" mass="29650">MHPLSVIIPCYNAERTLARTLEGCVAQPEAAQIVVVDDGSQDASREIAAQFAQHYPHIELLSMPQNGGAARARNWGAMHARHPLLAFVDADDEYLPGALAAAAQFLQDHPRQPSIRFDVEYCGFPADITSHPRFAEHAATLSNTVPSSLVIRRSLYAAFGGFPLDDVFRRHGGEDGAFSLALLNIFGNPRLDDCKRVRMHYHPNIHAERYFRISMGMLDASDELVDSTREASWRFVRHAYDAIRELRDAELAPHLAAQASQSPPGQSA</sequence>
<dbReference type="EMBL" id="VOQS01000001">
    <property type="protein sequence ID" value="TXC88253.1"/>
    <property type="molecule type" value="Genomic_DNA"/>
</dbReference>
<gene>
    <name evidence="2" type="ORF">FRZ40_12035</name>
</gene>
<proteinExistence type="predicted"/>
<dbReference type="CDD" id="cd00761">
    <property type="entry name" value="Glyco_tranf_GTA_type"/>
    <property type="match status" value="1"/>
</dbReference>